<feature type="domain" description="Proteinase inhibitor I42 chagasin" evidence="3">
    <location>
        <begin position="49"/>
        <end position="140"/>
    </location>
</feature>
<dbReference type="OrthoDB" id="670336at2"/>
<keyword evidence="5" id="KW-1185">Reference proteome</keyword>
<dbReference type="PANTHER" id="PTHR36530:SF1">
    <property type="entry name" value="AMOEBIASIN-1"/>
    <property type="match status" value="1"/>
</dbReference>
<keyword evidence="2" id="KW-0789">Thiol protease inhibitor</keyword>
<organism evidence="4 5">
    <name type="scientific">Polynucleobacter kasalickyi</name>
    <dbReference type="NCBI Taxonomy" id="1938817"/>
    <lineage>
        <taxon>Bacteria</taxon>
        <taxon>Pseudomonadati</taxon>
        <taxon>Pseudomonadota</taxon>
        <taxon>Betaproteobacteria</taxon>
        <taxon>Burkholderiales</taxon>
        <taxon>Burkholderiaceae</taxon>
        <taxon>Polynucleobacter</taxon>
    </lineage>
</organism>
<dbReference type="InterPro" id="IPR036331">
    <property type="entry name" value="Chagasin-like_sf"/>
</dbReference>
<sequence length="147" mass="16259">MSRLTICLIVLVLLGSCSSFENSRKSLVYRPTGPVLLGSGISTVVLSATSHLVIQVPSNPSTGFRWFLNLPPKAANCLIVLRDGVFVKDTPSNHSIPQIGAPGLQEWEILANNCPGIYVLQWHNIRPWEKEQLPITTYQIRLEILPS</sequence>
<dbReference type="EMBL" id="FWXJ01000011">
    <property type="protein sequence ID" value="SMC66867.1"/>
    <property type="molecule type" value="Genomic_DNA"/>
</dbReference>
<dbReference type="Gene3D" id="2.60.40.2020">
    <property type="match status" value="1"/>
</dbReference>
<evidence type="ECO:0000256" key="1">
    <source>
        <dbReference type="ARBA" id="ARBA00022690"/>
    </source>
</evidence>
<reference evidence="4 5" key="1">
    <citation type="submission" date="2017-04" db="EMBL/GenBank/DDBJ databases">
        <authorList>
            <person name="Afonso C.L."/>
            <person name="Miller P.J."/>
            <person name="Scott M.A."/>
            <person name="Spackman E."/>
            <person name="Goraichik I."/>
            <person name="Dimitrov K.M."/>
            <person name="Suarez D.L."/>
            <person name="Swayne D.E."/>
        </authorList>
    </citation>
    <scope>NUCLEOTIDE SEQUENCE [LARGE SCALE GENOMIC DNA]</scope>
    <source>
        <strain evidence="4 5">VK13</strain>
    </source>
</reference>
<evidence type="ECO:0000256" key="2">
    <source>
        <dbReference type="ARBA" id="ARBA00022704"/>
    </source>
</evidence>
<dbReference type="InterPro" id="IPR052781">
    <property type="entry name" value="Cys_protease_inhibitor_I42"/>
</dbReference>
<dbReference type="SUPFAM" id="SSF141066">
    <property type="entry name" value="ICP-like"/>
    <property type="match status" value="1"/>
</dbReference>
<protein>
    <submittedName>
        <fullName evidence="4">Predicted secreted protein</fullName>
    </submittedName>
</protein>
<dbReference type="Proteomes" id="UP000192708">
    <property type="component" value="Unassembled WGS sequence"/>
</dbReference>
<dbReference type="AlphaFoldDB" id="A0A1W2B1L3"/>
<dbReference type="RefSeq" id="WP_084284351.1">
    <property type="nucleotide sequence ID" value="NZ_FWXJ01000011.1"/>
</dbReference>
<dbReference type="STRING" id="1938817.SAMN06296008_11142"/>
<evidence type="ECO:0000313" key="5">
    <source>
        <dbReference type="Proteomes" id="UP000192708"/>
    </source>
</evidence>
<dbReference type="InterPro" id="IPR018990">
    <property type="entry name" value="Prot_inh_I42_chagasin"/>
</dbReference>
<evidence type="ECO:0000259" key="3">
    <source>
        <dbReference type="Pfam" id="PF09394"/>
    </source>
</evidence>
<gene>
    <name evidence="4" type="ORF">SAMN06296008_11142</name>
</gene>
<dbReference type="PROSITE" id="PS51257">
    <property type="entry name" value="PROKAR_LIPOPROTEIN"/>
    <property type="match status" value="1"/>
</dbReference>
<evidence type="ECO:0000313" key="4">
    <source>
        <dbReference type="EMBL" id="SMC66867.1"/>
    </source>
</evidence>
<name>A0A1W2B1L3_9BURK</name>
<proteinExistence type="predicted"/>
<accession>A0A1W2B1L3</accession>
<keyword evidence="1" id="KW-0646">Protease inhibitor</keyword>
<dbReference type="Pfam" id="PF09394">
    <property type="entry name" value="Inhibitor_I42"/>
    <property type="match status" value="1"/>
</dbReference>
<dbReference type="GO" id="GO:0004869">
    <property type="term" value="F:cysteine-type endopeptidase inhibitor activity"/>
    <property type="evidence" value="ECO:0007669"/>
    <property type="project" value="UniProtKB-KW"/>
</dbReference>
<dbReference type="PANTHER" id="PTHR36530">
    <property type="entry name" value="INHIBITOR OF CYSTEINE PEPTIDASE"/>
    <property type="match status" value="1"/>
</dbReference>